<feature type="non-terminal residue" evidence="1">
    <location>
        <position position="1"/>
    </location>
</feature>
<organism evidence="1">
    <name type="scientific">Arion vulgaris</name>
    <dbReference type="NCBI Taxonomy" id="1028688"/>
    <lineage>
        <taxon>Eukaryota</taxon>
        <taxon>Metazoa</taxon>
        <taxon>Spiralia</taxon>
        <taxon>Lophotrochozoa</taxon>
        <taxon>Mollusca</taxon>
        <taxon>Gastropoda</taxon>
        <taxon>Heterobranchia</taxon>
        <taxon>Euthyneura</taxon>
        <taxon>Panpulmonata</taxon>
        <taxon>Eupulmonata</taxon>
        <taxon>Stylommatophora</taxon>
        <taxon>Helicina</taxon>
        <taxon>Arionoidea</taxon>
        <taxon>Arionidae</taxon>
        <taxon>Arion</taxon>
    </lineage>
</organism>
<dbReference type="EMBL" id="HACG01004867">
    <property type="protein sequence ID" value="CEK51732.1"/>
    <property type="molecule type" value="Transcribed_RNA"/>
</dbReference>
<name>A0A0B6Y5X8_9EUPU</name>
<dbReference type="AlphaFoldDB" id="A0A0B6Y5X8"/>
<gene>
    <name evidence="1" type="primary">ORF14231</name>
</gene>
<accession>A0A0B6Y5X8</accession>
<proteinExistence type="predicted"/>
<protein>
    <submittedName>
        <fullName evidence="1">Uncharacterized protein</fullName>
    </submittedName>
</protein>
<reference evidence="1" key="1">
    <citation type="submission" date="2014-12" db="EMBL/GenBank/DDBJ databases">
        <title>Insight into the proteome of Arion vulgaris.</title>
        <authorList>
            <person name="Aradska J."/>
            <person name="Bulat T."/>
            <person name="Smidak R."/>
            <person name="Sarate P."/>
            <person name="Gangsoo J."/>
            <person name="Sialana F."/>
            <person name="Bilban M."/>
            <person name="Lubec G."/>
        </authorList>
    </citation>
    <scope>NUCLEOTIDE SEQUENCE</scope>
    <source>
        <tissue evidence="1">Skin</tissue>
    </source>
</reference>
<evidence type="ECO:0000313" key="1">
    <source>
        <dbReference type="EMBL" id="CEK51732.1"/>
    </source>
</evidence>
<sequence length="87" mass="9501">ELKGEEEYLLVQSCLDVVIAQCGNNNRSANVTSSDHVSPLSSIIKLFQSLGMKSSDHVSSLLFIKLENALQNQHANTENARSTEPTV</sequence>